<evidence type="ECO:0000313" key="7">
    <source>
        <dbReference type="EMBL" id="CAH1402919.1"/>
    </source>
</evidence>
<sequence>MSSVTQRSGSKTRGYHRKRVPEVTLNMEDLRYFWDTDSNLESPINVLVKLVRPLTVPKLLWYNVKVKPYKTKITNNGYSVFVTSKWGRTMPFISDGPLAEKKFLFYNMHFHWSDTNAKGSEHKINHEIFPFEMHVLWRNEAYKTARKAKREYDGIVIMAYLFEVSPNENQLLEPIVDCLEEVKKGVSSTYMKDSASVSELIRLFEDDYFLYRGCVKDSKMTHQVTWMVSKQIQQIGTKQIAKFRHLLKTNGFPIARNSRGTTEMSNERMVYHVRPRSLSLAMGMHYNRLSRTAFFYSYFQRTPFMIEDREPPFKEGFSKGKKIQNNIRRPYGTSTRRSV</sequence>
<dbReference type="InterPro" id="IPR023561">
    <property type="entry name" value="Carbonic_anhydrase_a-class"/>
</dbReference>
<dbReference type="EMBL" id="OV725081">
    <property type="protein sequence ID" value="CAH1402919.1"/>
    <property type="molecule type" value="Genomic_DNA"/>
</dbReference>
<proteinExistence type="inferred from homology"/>
<dbReference type="GO" id="GO:0004089">
    <property type="term" value="F:carbonate dehydratase activity"/>
    <property type="evidence" value="ECO:0007669"/>
    <property type="project" value="UniProtKB-UniRule"/>
</dbReference>
<dbReference type="PROSITE" id="PS00162">
    <property type="entry name" value="ALPHA_CA_1"/>
    <property type="match status" value="1"/>
</dbReference>
<evidence type="ECO:0000256" key="5">
    <source>
        <dbReference type="SAM" id="MobiDB-lite"/>
    </source>
</evidence>
<organism evidence="7 8">
    <name type="scientific">Nezara viridula</name>
    <name type="common">Southern green stink bug</name>
    <name type="synonym">Cimex viridulus</name>
    <dbReference type="NCBI Taxonomy" id="85310"/>
    <lineage>
        <taxon>Eukaryota</taxon>
        <taxon>Metazoa</taxon>
        <taxon>Ecdysozoa</taxon>
        <taxon>Arthropoda</taxon>
        <taxon>Hexapoda</taxon>
        <taxon>Insecta</taxon>
        <taxon>Pterygota</taxon>
        <taxon>Neoptera</taxon>
        <taxon>Paraneoptera</taxon>
        <taxon>Hemiptera</taxon>
        <taxon>Heteroptera</taxon>
        <taxon>Panheteroptera</taxon>
        <taxon>Pentatomomorpha</taxon>
        <taxon>Pentatomoidea</taxon>
        <taxon>Pentatomidae</taxon>
        <taxon>Pentatominae</taxon>
        <taxon>Nezara</taxon>
    </lineage>
</organism>
<accession>A0A9P0HJJ2</accession>
<comment type="similarity">
    <text evidence="1 4">Belongs to the alpha-carbonic anhydrase family.</text>
</comment>
<comment type="cofactor">
    <cofactor evidence="4">
        <name>Zn(2+)</name>
        <dbReference type="ChEBI" id="CHEBI:29105"/>
    </cofactor>
</comment>
<protein>
    <recommendedName>
        <fullName evidence="4">Carbonic anhydrase</fullName>
        <ecNumber evidence="4">4.2.1.1</ecNumber>
    </recommendedName>
</protein>
<dbReference type="Proteomes" id="UP001152798">
    <property type="component" value="Chromosome 5"/>
</dbReference>
<keyword evidence="8" id="KW-1185">Reference proteome</keyword>
<feature type="domain" description="Alpha-carbonic anhydrase" evidence="6">
    <location>
        <begin position="21"/>
        <end position="274"/>
    </location>
</feature>
<evidence type="ECO:0000256" key="1">
    <source>
        <dbReference type="ARBA" id="ARBA00010718"/>
    </source>
</evidence>
<dbReference type="SUPFAM" id="SSF51069">
    <property type="entry name" value="Carbonic anhydrase"/>
    <property type="match status" value="1"/>
</dbReference>
<dbReference type="Pfam" id="PF00194">
    <property type="entry name" value="Carb_anhydrase"/>
    <property type="match status" value="1"/>
</dbReference>
<evidence type="ECO:0000256" key="2">
    <source>
        <dbReference type="ARBA" id="ARBA00022723"/>
    </source>
</evidence>
<name>A0A9P0HJJ2_NEZVI</name>
<evidence type="ECO:0000259" key="6">
    <source>
        <dbReference type="PROSITE" id="PS51144"/>
    </source>
</evidence>
<evidence type="ECO:0000313" key="8">
    <source>
        <dbReference type="Proteomes" id="UP001152798"/>
    </source>
</evidence>
<dbReference type="InterPro" id="IPR036398">
    <property type="entry name" value="CA_dom_sf"/>
</dbReference>
<reference evidence="7" key="1">
    <citation type="submission" date="2022-01" db="EMBL/GenBank/DDBJ databases">
        <authorList>
            <person name="King R."/>
        </authorList>
    </citation>
    <scope>NUCLEOTIDE SEQUENCE</scope>
</reference>
<keyword evidence="4" id="KW-0456">Lyase</keyword>
<dbReference type="SMART" id="SM01057">
    <property type="entry name" value="Carb_anhydrase"/>
    <property type="match status" value="1"/>
</dbReference>
<feature type="compositionally biased region" description="Polar residues" evidence="5">
    <location>
        <begin position="323"/>
        <end position="339"/>
    </location>
</feature>
<keyword evidence="2 4" id="KW-0479">Metal-binding</keyword>
<gene>
    <name evidence="7" type="ORF">NEZAVI_LOCUS11626</name>
</gene>
<dbReference type="CDD" id="cd00326">
    <property type="entry name" value="alpha_CA"/>
    <property type="match status" value="1"/>
</dbReference>
<comment type="function">
    <text evidence="4">Reversible hydration of carbon dioxide.</text>
</comment>
<dbReference type="PANTHER" id="PTHR18952">
    <property type="entry name" value="CARBONIC ANHYDRASE"/>
    <property type="match status" value="1"/>
</dbReference>
<dbReference type="GO" id="GO:0005737">
    <property type="term" value="C:cytoplasm"/>
    <property type="evidence" value="ECO:0007669"/>
    <property type="project" value="TreeGrafter"/>
</dbReference>
<dbReference type="PANTHER" id="PTHR18952:SF233">
    <property type="entry name" value="CARBONIC ANHYDRASE 14"/>
    <property type="match status" value="1"/>
</dbReference>
<dbReference type="Gene3D" id="3.10.200.10">
    <property type="entry name" value="Alpha carbonic anhydrase"/>
    <property type="match status" value="1"/>
</dbReference>
<dbReference type="GO" id="GO:0008270">
    <property type="term" value="F:zinc ion binding"/>
    <property type="evidence" value="ECO:0007669"/>
    <property type="project" value="UniProtKB-UniRule"/>
</dbReference>
<dbReference type="InterPro" id="IPR001148">
    <property type="entry name" value="CA_dom"/>
</dbReference>
<evidence type="ECO:0000256" key="4">
    <source>
        <dbReference type="RuleBase" id="RU367011"/>
    </source>
</evidence>
<keyword evidence="3 4" id="KW-0862">Zinc</keyword>
<comment type="catalytic activity">
    <reaction evidence="4">
        <text>hydrogencarbonate + H(+) = CO2 + H2O</text>
        <dbReference type="Rhea" id="RHEA:10748"/>
        <dbReference type="ChEBI" id="CHEBI:15377"/>
        <dbReference type="ChEBI" id="CHEBI:15378"/>
        <dbReference type="ChEBI" id="CHEBI:16526"/>
        <dbReference type="ChEBI" id="CHEBI:17544"/>
        <dbReference type="EC" id="4.2.1.1"/>
    </reaction>
</comment>
<dbReference type="InterPro" id="IPR018338">
    <property type="entry name" value="Carbonic_anhydrase_a-class_CS"/>
</dbReference>
<dbReference type="PROSITE" id="PS51144">
    <property type="entry name" value="ALPHA_CA_2"/>
    <property type="match status" value="1"/>
</dbReference>
<feature type="region of interest" description="Disordered" evidence="5">
    <location>
        <begin position="316"/>
        <end position="339"/>
    </location>
</feature>
<evidence type="ECO:0000256" key="3">
    <source>
        <dbReference type="ARBA" id="ARBA00022833"/>
    </source>
</evidence>
<dbReference type="OrthoDB" id="6624331at2759"/>
<dbReference type="AlphaFoldDB" id="A0A9P0HJJ2"/>
<dbReference type="EC" id="4.2.1.1" evidence="4"/>